<name>A0ABT7FF79_9RHOB</name>
<comment type="caution">
    <text evidence="2">The sequence shown here is derived from an EMBL/GenBank/DDBJ whole genome shotgun (WGS) entry which is preliminary data.</text>
</comment>
<evidence type="ECO:0000313" key="3">
    <source>
        <dbReference type="Proteomes" id="UP001227126"/>
    </source>
</evidence>
<dbReference type="Pfam" id="PF01882">
    <property type="entry name" value="DUF58"/>
    <property type="match status" value="1"/>
</dbReference>
<keyword evidence="3" id="KW-1185">Reference proteome</keyword>
<proteinExistence type="predicted"/>
<evidence type="ECO:0000259" key="1">
    <source>
        <dbReference type="Pfam" id="PF01882"/>
    </source>
</evidence>
<evidence type="ECO:0000313" key="2">
    <source>
        <dbReference type="EMBL" id="MDK3073763.1"/>
    </source>
</evidence>
<dbReference type="EMBL" id="JASNJE010000012">
    <property type="protein sequence ID" value="MDK3073763.1"/>
    <property type="molecule type" value="Genomic_DNA"/>
</dbReference>
<reference evidence="2 3" key="1">
    <citation type="submission" date="2023-05" db="EMBL/GenBank/DDBJ databases">
        <title>Sedimentitalea sp. nov. JM2-8.</title>
        <authorList>
            <person name="Huang J."/>
        </authorList>
    </citation>
    <scope>NUCLEOTIDE SEQUENCE [LARGE SCALE GENOMIC DNA]</scope>
    <source>
        <strain evidence="2 3">JM2-8</strain>
    </source>
</reference>
<feature type="domain" description="DUF58" evidence="1">
    <location>
        <begin position="61"/>
        <end position="278"/>
    </location>
</feature>
<dbReference type="PANTHER" id="PTHR33608:SF12">
    <property type="entry name" value="DUF58 DOMAIN-CONTAINING PROTEIN"/>
    <property type="match status" value="1"/>
</dbReference>
<gene>
    <name evidence="2" type="ORF">QO034_11620</name>
</gene>
<dbReference type="Proteomes" id="UP001227126">
    <property type="component" value="Unassembled WGS sequence"/>
</dbReference>
<accession>A0ABT7FF79</accession>
<sequence length="317" mass="34800">MTQPAASSAPHDPRVHADLPQLRALAQGARHLSLLPRQPSHSVLNGRHASKLRGRGLNFEELRDYQTGDDIRSIDWKVTARTGTPHVRVYTEERDRPALLLVDQRMSMFFGSRVYMKSVVAAEAAAISAHRLLAQGDRVGGLVFGGDSIAEHRPVRSHAALTRLLASIAGANARLHAEARDTGGQDTLNRVLQAATRIAKTNYLVLVFSDFDGVTADTEPLLRALAMNNDLLLFSVSDPLAGTLPDRFRLTASDGQLQAEFDSAQERTRERLSAAMRDRLRDVSDWARRYGAPFLSLSTDAPALGQMLQLFGHRGGR</sequence>
<organism evidence="2 3">
    <name type="scientific">Sedimentitalea xiamensis</name>
    <dbReference type="NCBI Taxonomy" id="3050037"/>
    <lineage>
        <taxon>Bacteria</taxon>
        <taxon>Pseudomonadati</taxon>
        <taxon>Pseudomonadota</taxon>
        <taxon>Alphaproteobacteria</taxon>
        <taxon>Rhodobacterales</taxon>
        <taxon>Paracoccaceae</taxon>
        <taxon>Sedimentitalea</taxon>
    </lineage>
</organism>
<dbReference type="PANTHER" id="PTHR33608">
    <property type="entry name" value="BLL2464 PROTEIN"/>
    <property type="match status" value="1"/>
</dbReference>
<dbReference type="InterPro" id="IPR002881">
    <property type="entry name" value="DUF58"/>
</dbReference>
<dbReference type="RefSeq" id="WP_284485702.1">
    <property type="nucleotide sequence ID" value="NZ_JASNJE010000012.1"/>
</dbReference>
<protein>
    <submittedName>
        <fullName evidence="2">DUF58 domain-containing protein</fullName>
    </submittedName>
</protein>